<dbReference type="Pfam" id="PF01425">
    <property type="entry name" value="Amidase"/>
    <property type="match status" value="1"/>
</dbReference>
<evidence type="ECO:0000313" key="2">
    <source>
        <dbReference type="EMBL" id="MBF4763433.1"/>
    </source>
</evidence>
<dbReference type="PANTHER" id="PTHR42678">
    <property type="entry name" value="AMIDASE"/>
    <property type="match status" value="1"/>
</dbReference>
<protein>
    <submittedName>
        <fullName evidence="2">Amidase</fullName>
    </submittedName>
</protein>
<accession>A0A930VED8</accession>
<dbReference type="InterPro" id="IPR023631">
    <property type="entry name" value="Amidase_dom"/>
</dbReference>
<dbReference type="AlphaFoldDB" id="A0A930VED8"/>
<proteinExistence type="predicted"/>
<name>A0A930VED8_9ACTN</name>
<dbReference type="PANTHER" id="PTHR42678:SF34">
    <property type="entry name" value="OS04G0183300 PROTEIN"/>
    <property type="match status" value="1"/>
</dbReference>
<dbReference type="InterPro" id="IPR036928">
    <property type="entry name" value="AS_sf"/>
</dbReference>
<comment type="caution">
    <text evidence="2">The sequence shown here is derived from an EMBL/GenBank/DDBJ whole genome shotgun (WGS) entry which is preliminary data.</text>
</comment>
<dbReference type="EMBL" id="JADKPN010000004">
    <property type="protein sequence ID" value="MBF4763433.1"/>
    <property type="molecule type" value="Genomic_DNA"/>
</dbReference>
<dbReference type="Proteomes" id="UP000640489">
    <property type="component" value="Unassembled WGS sequence"/>
</dbReference>
<dbReference type="Gene3D" id="3.90.1300.10">
    <property type="entry name" value="Amidase signature (AS) domain"/>
    <property type="match status" value="1"/>
</dbReference>
<evidence type="ECO:0000313" key="3">
    <source>
        <dbReference type="Proteomes" id="UP000640489"/>
    </source>
</evidence>
<reference evidence="2" key="1">
    <citation type="submission" date="2020-11" db="EMBL/GenBank/DDBJ databases">
        <title>Nocardioides sp. nov., isolated from Soil of Cynanchum wilfordii Hemsley rhizosphere.</title>
        <authorList>
            <person name="Lee J.-S."/>
            <person name="Suh M.K."/>
            <person name="Kim J.-S."/>
        </authorList>
    </citation>
    <scope>NUCLEOTIDE SEQUENCE</scope>
    <source>
        <strain evidence="2">KCTC 19275</strain>
    </source>
</reference>
<organism evidence="2 3">
    <name type="scientific">Nocardioides islandensis</name>
    <dbReference type="NCBI Taxonomy" id="433663"/>
    <lineage>
        <taxon>Bacteria</taxon>
        <taxon>Bacillati</taxon>
        <taxon>Actinomycetota</taxon>
        <taxon>Actinomycetes</taxon>
        <taxon>Propionibacteriales</taxon>
        <taxon>Nocardioidaceae</taxon>
        <taxon>Nocardioides</taxon>
    </lineage>
</organism>
<feature type="domain" description="Amidase" evidence="1">
    <location>
        <begin position="10"/>
        <end position="303"/>
    </location>
</feature>
<dbReference type="SUPFAM" id="SSF75304">
    <property type="entry name" value="Amidase signature (AS) enzymes"/>
    <property type="match status" value="1"/>
</dbReference>
<sequence>MVSGGTTSVELVGAYLERINRLDPLVNAIRCLAPDAEERAAALDAERAAGQVRGPLHGVPVLVKDNIDVAGLPTTAGALALEHSVPDRDADLVTRLRDAGAVVIGKTNLTEMANCMAQDMPSGYSSLGGQVLNPYDVRFDPSGSSSGSGAAAALGLATVTVGTETDGSILSPAANQSLVGVKPTLGLVPGGGVLPIASSQDCAGPMCRTVADAAALLGVLAAETYGEGSGPGTLRGARLAVPPVPDEVPGPEAELFQAALEVLKERGAVLVDVPAIPESDEFPVLLHEFARDLDAYLARLPEGAPIRSMEQLVAWNAAHADEALKFGQVHLETAAAVDHEAEGAAYELKRARDLALAGEHGIDATLAMADAAAIVFPGPYGCGYAARAGYPSLVVPAGYRADNRRPAGLGLVGPSRSEGVLLVLAAAYEEAANVRRAPSVVNPSLFRGVRGSAATG</sequence>
<gene>
    <name evidence="2" type="ORF">ISU07_09875</name>
</gene>
<evidence type="ECO:0000259" key="1">
    <source>
        <dbReference type="Pfam" id="PF01425"/>
    </source>
</evidence>
<keyword evidence="3" id="KW-1185">Reference proteome</keyword>